<keyword evidence="16" id="KW-1185">Reference proteome</keyword>
<feature type="domain" description="Histidine kinase" evidence="13">
    <location>
        <begin position="267"/>
        <end position="473"/>
    </location>
</feature>
<evidence type="ECO:0000256" key="11">
    <source>
        <dbReference type="SAM" id="MobiDB-lite"/>
    </source>
</evidence>
<name>A0ABN3U566_9ACTN</name>
<dbReference type="InterPro" id="IPR005467">
    <property type="entry name" value="His_kinase_dom"/>
</dbReference>
<dbReference type="SMART" id="SM00388">
    <property type="entry name" value="HisKA"/>
    <property type="match status" value="1"/>
</dbReference>
<dbReference type="CDD" id="cd06225">
    <property type="entry name" value="HAMP"/>
    <property type="match status" value="1"/>
</dbReference>
<evidence type="ECO:0000256" key="6">
    <source>
        <dbReference type="ARBA" id="ARBA00022692"/>
    </source>
</evidence>
<dbReference type="SMART" id="SM00387">
    <property type="entry name" value="HATPase_c"/>
    <property type="match status" value="1"/>
</dbReference>
<dbReference type="Pfam" id="PF00672">
    <property type="entry name" value="HAMP"/>
    <property type="match status" value="1"/>
</dbReference>
<evidence type="ECO:0000256" key="3">
    <source>
        <dbReference type="ARBA" id="ARBA00012438"/>
    </source>
</evidence>
<dbReference type="SUPFAM" id="SSF158472">
    <property type="entry name" value="HAMP domain-like"/>
    <property type="match status" value="1"/>
</dbReference>
<protein>
    <recommendedName>
        <fullName evidence="3">histidine kinase</fullName>
        <ecNumber evidence="3">2.7.13.3</ecNumber>
    </recommendedName>
</protein>
<dbReference type="Pfam" id="PF00512">
    <property type="entry name" value="HisKA"/>
    <property type="match status" value="1"/>
</dbReference>
<dbReference type="SUPFAM" id="SSF47384">
    <property type="entry name" value="Homodimeric domain of signal transducing histidine kinase"/>
    <property type="match status" value="1"/>
</dbReference>
<keyword evidence="5" id="KW-0808">Transferase</keyword>
<dbReference type="Gene3D" id="6.10.340.10">
    <property type="match status" value="1"/>
</dbReference>
<dbReference type="EC" id="2.7.13.3" evidence="3"/>
<feature type="transmembrane region" description="Helical" evidence="12">
    <location>
        <begin position="12"/>
        <end position="33"/>
    </location>
</feature>
<evidence type="ECO:0000259" key="14">
    <source>
        <dbReference type="PROSITE" id="PS50885"/>
    </source>
</evidence>
<dbReference type="RefSeq" id="WP_344449996.1">
    <property type="nucleotide sequence ID" value="NZ_BAAATZ010000006.1"/>
</dbReference>
<evidence type="ECO:0000256" key="12">
    <source>
        <dbReference type="SAM" id="Phobius"/>
    </source>
</evidence>
<dbReference type="Gene3D" id="3.30.565.10">
    <property type="entry name" value="Histidine kinase-like ATPase, C-terminal domain"/>
    <property type="match status" value="1"/>
</dbReference>
<dbReference type="Proteomes" id="UP001501842">
    <property type="component" value="Unassembled WGS sequence"/>
</dbReference>
<evidence type="ECO:0000256" key="5">
    <source>
        <dbReference type="ARBA" id="ARBA00022679"/>
    </source>
</evidence>
<evidence type="ECO:0000259" key="13">
    <source>
        <dbReference type="PROSITE" id="PS50109"/>
    </source>
</evidence>
<evidence type="ECO:0000256" key="2">
    <source>
        <dbReference type="ARBA" id="ARBA00004236"/>
    </source>
</evidence>
<dbReference type="GO" id="GO:0016301">
    <property type="term" value="F:kinase activity"/>
    <property type="evidence" value="ECO:0007669"/>
    <property type="project" value="UniProtKB-KW"/>
</dbReference>
<comment type="catalytic activity">
    <reaction evidence="1">
        <text>ATP + protein L-histidine = ADP + protein N-phospho-L-histidine.</text>
        <dbReference type="EC" id="2.7.13.3"/>
    </reaction>
</comment>
<comment type="subcellular location">
    <subcellularLocation>
        <location evidence="2">Cell membrane</location>
    </subcellularLocation>
</comment>
<reference evidence="15 16" key="1">
    <citation type="journal article" date="2019" name="Int. J. Syst. Evol. Microbiol.">
        <title>The Global Catalogue of Microorganisms (GCM) 10K type strain sequencing project: providing services to taxonomists for standard genome sequencing and annotation.</title>
        <authorList>
            <consortium name="The Broad Institute Genomics Platform"/>
            <consortium name="The Broad Institute Genome Sequencing Center for Infectious Disease"/>
            <person name="Wu L."/>
            <person name="Ma J."/>
        </authorList>
    </citation>
    <scope>NUCLEOTIDE SEQUENCE [LARGE SCALE GENOMIC DNA]</scope>
    <source>
        <strain evidence="15 16">JCM 8201</strain>
    </source>
</reference>
<keyword evidence="10 12" id="KW-0472">Membrane</keyword>
<accession>A0ABN3U566</accession>
<dbReference type="SMART" id="SM00304">
    <property type="entry name" value="HAMP"/>
    <property type="match status" value="1"/>
</dbReference>
<evidence type="ECO:0000256" key="1">
    <source>
        <dbReference type="ARBA" id="ARBA00000085"/>
    </source>
</evidence>
<dbReference type="InterPro" id="IPR003661">
    <property type="entry name" value="HisK_dim/P_dom"/>
</dbReference>
<keyword evidence="9" id="KW-0902">Two-component regulatory system</keyword>
<evidence type="ECO:0000256" key="9">
    <source>
        <dbReference type="ARBA" id="ARBA00023012"/>
    </source>
</evidence>
<dbReference type="PANTHER" id="PTHR45436:SF5">
    <property type="entry name" value="SENSOR HISTIDINE KINASE TRCS"/>
    <property type="match status" value="1"/>
</dbReference>
<feature type="domain" description="HAMP" evidence="14">
    <location>
        <begin position="205"/>
        <end position="259"/>
    </location>
</feature>
<dbReference type="PANTHER" id="PTHR45436">
    <property type="entry name" value="SENSOR HISTIDINE KINASE YKOH"/>
    <property type="match status" value="1"/>
</dbReference>
<keyword evidence="8 12" id="KW-1133">Transmembrane helix</keyword>
<keyword evidence="6 12" id="KW-0812">Transmembrane</keyword>
<sequence length="479" mass="51368">MNFGSVRARTTLGSTVVVALVLVVTGLLVVLSLRSDLVRTADLEAEVGARRVASQIAGGVAFGDLRLPDEDEPVQVIGSRGEVVAATEDLTSVAGTRGTSPRQYDLDDDDDRADQDDLDTDDPNRGEVSTNAVFSTRDATVDGVTDEYRFAAVEATSPGGTTVLVYAGTDLTTTRNAISATVRSMLLGLPLVLLVVAAATWLVTRRALRPVEAIRGEMASITEAGDLARRVPVPDSRDEIARLAATTNRTLAALESSVEQQRRFVADASHELRNPIASLRAQLEIALEHRELLDLPGAVEDVHRLQQLTTDLLLLARMDAGEARPPASVISLTELVADELAARPDTDRVPIIVDLEEGIRVEGHPRRLARALSNLVDNAQRHAHSEVRVALRGRGDRAVLRVSDDGEGIPPADRERVFGRFVRLDDARTRDEGGAGLGLPLAREIVRSHHGTLQAVDPEVRGAVLEITLPLIPAGKAEG</sequence>
<evidence type="ECO:0000256" key="10">
    <source>
        <dbReference type="ARBA" id="ARBA00023136"/>
    </source>
</evidence>
<keyword evidence="7 15" id="KW-0418">Kinase</keyword>
<feature type="transmembrane region" description="Helical" evidence="12">
    <location>
        <begin position="185"/>
        <end position="203"/>
    </location>
</feature>
<dbReference type="CDD" id="cd00082">
    <property type="entry name" value="HisKA"/>
    <property type="match status" value="1"/>
</dbReference>
<gene>
    <name evidence="15" type="ORF">GCM10010439_20150</name>
</gene>
<dbReference type="Gene3D" id="1.10.287.130">
    <property type="match status" value="1"/>
</dbReference>
<proteinExistence type="predicted"/>
<evidence type="ECO:0000313" key="15">
    <source>
        <dbReference type="EMBL" id="GAA2723852.1"/>
    </source>
</evidence>
<dbReference type="InterPro" id="IPR036097">
    <property type="entry name" value="HisK_dim/P_sf"/>
</dbReference>
<dbReference type="InterPro" id="IPR036890">
    <property type="entry name" value="HATPase_C_sf"/>
</dbReference>
<feature type="compositionally biased region" description="Acidic residues" evidence="11">
    <location>
        <begin position="106"/>
        <end position="121"/>
    </location>
</feature>
<dbReference type="InterPro" id="IPR050428">
    <property type="entry name" value="TCS_sensor_his_kinase"/>
</dbReference>
<feature type="compositionally biased region" description="Polar residues" evidence="11">
    <location>
        <begin position="89"/>
        <end position="102"/>
    </location>
</feature>
<feature type="region of interest" description="Disordered" evidence="11">
    <location>
        <begin position="88"/>
        <end position="128"/>
    </location>
</feature>
<dbReference type="InterPro" id="IPR003660">
    <property type="entry name" value="HAMP_dom"/>
</dbReference>
<keyword evidence="4" id="KW-0597">Phosphoprotein</keyword>
<dbReference type="Pfam" id="PF02518">
    <property type="entry name" value="HATPase_c"/>
    <property type="match status" value="1"/>
</dbReference>
<dbReference type="EMBL" id="BAAATZ010000006">
    <property type="protein sequence ID" value="GAA2723852.1"/>
    <property type="molecule type" value="Genomic_DNA"/>
</dbReference>
<dbReference type="PROSITE" id="PS50885">
    <property type="entry name" value="HAMP"/>
    <property type="match status" value="1"/>
</dbReference>
<evidence type="ECO:0000313" key="16">
    <source>
        <dbReference type="Proteomes" id="UP001501842"/>
    </source>
</evidence>
<evidence type="ECO:0000256" key="4">
    <source>
        <dbReference type="ARBA" id="ARBA00022553"/>
    </source>
</evidence>
<evidence type="ECO:0000256" key="8">
    <source>
        <dbReference type="ARBA" id="ARBA00022989"/>
    </source>
</evidence>
<dbReference type="PROSITE" id="PS50109">
    <property type="entry name" value="HIS_KIN"/>
    <property type="match status" value="1"/>
</dbReference>
<dbReference type="SUPFAM" id="SSF55874">
    <property type="entry name" value="ATPase domain of HSP90 chaperone/DNA topoisomerase II/histidine kinase"/>
    <property type="match status" value="1"/>
</dbReference>
<comment type="caution">
    <text evidence="15">The sequence shown here is derived from an EMBL/GenBank/DDBJ whole genome shotgun (WGS) entry which is preliminary data.</text>
</comment>
<organism evidence="15 16">
    <name type="scientific">Actinocorallia aurantiaca</name>
    <dbReference type="NCBI Taxonomy" id="46204"/>
    <lineage>
        <taxon>Bacteria</taxon>
        <taxon>Bacillati</taxon>
        <taxon>Actinomycetota</taxon>
        <taxon>Actinomycetes</taxon>
        <taxon>Streptosporangiales</taxon>
        <taxon>Thermomonosporaceae</taxon>
        <taxon>Actinocorallia</taxon>
    </lineage>
</organism>
<dbReference type="PRINTS" id="PR00344">
    <property type="entry name" value="BCTRLSENSOR"/>
</dbReference>
<evidence type="ECO:0000256" key="7">
    <source>
        <dbReference type="ARBA" id="ARBA00022777"/>
    </source>
</evidence>
<dbReference type="InterPro" id="IPR003594">
    <property type="entry name" value="HATPase_dom"/>
</dbReference>
<dbReference type="InterPro" id="IPR004358">
    <property type="entry name" value="Sig_transdc_His_kin-like_C"/>
</dbReference>